<dbReference type="InterPro" id="IPR050708">
    <property type="entry name" value="T6SS_VgrG/RHS"/>
</dbReference>
<evidence type="ECO:0000259" key="7">
    <source>
        <dbReference type="Pfam" id="PF25023"/>
    </source>
</evidence>
<feature type="domain" description="Insecticide toxin TcdB middle/N-terminal" evidence="6">
    <location>
        <begin position="750"/>
        <end position="850"/>
    </location>
</feature>
<dbReference type="Gene3D" id="2.180.10.10">
    <property type="entry name" value="RHS repeat-associated core"/>
    <property type="match status" value="2"/>
</dbReference>
<evidence type="ECO:0000256" key="2">
    <source>
        <dbReference type="ARBA" id="ARBA00022525"/>
    </source>
</evidence>
<dbReference type="GO" id="GO:0005576">
    <property type="term" value="C:extracellular region"/>
    <property type="evidence" value="ECO:0007669"/>
    <property type="project" value="UniProtKB-SubCell"/>
</dbReference>
<dbReference type="InterPro" id="IPR056823">
    <property type="entry name" value="TEN-like_YD-shell"/>
</dbReference>
<evidence type="ECO:0000256" key="1">
    <source>
        <dbReference type="ARBA" id="ARBA00004613"/>
    </source>
</evidence>
<evidence type="ECO:0000259" key="6">
    <source>
        <dbReference type="Pfam" id="PF12256"/>
    </source>
</evidence>
<dbReference type="Pfam" id="PF05593">
    <property type="entry name" value="RHS_repeat"/>
    <property type="match status" value="1"/>
</dbReference>
<dbReference type="InterPro" id="IPR003284">
    <property type="entry name" value="Sal_SpvB"/>
</dbReference>
<feature type="domain" description="Teneurin-like YD-shell" evidence="7">
    <location>
        <begin position="1671"/>
        <end position="1774"/>
    </location>
</feature>
<dbReference type="NCBIfam" id="TIGR03696">
    <property type="entry name" value="Rhs_assc_core"/>
    <property type="match status" value="1"/>
</dbReference>
<accession>A0A6P1VT93</accession>
<dbReference type="Pfam" id="PF13517">
    <property type="entry name" value="FG-GAP_3"/>
    <property type="match status" value="1"/>
</dbReference>
<organism evidence="8 9">
    <name type="scientific">Spirosoma endbachense</name>
    <dbReference type="NCBI Taxonomy" id="2666025"/>
    <lineage>
        <taxon>Bacteria</taxon>
        <taxon>Pseudomonadati</taxon>
        <taxon>Bacteroidota</taxon>
        <taxon>Cytophagia</taxon>
        <taxon>Cytophagales</taxon>
        <taxon>Cytophagaceae</taxon>
        <taxon>Spirosoma</taxon>
    </lineage>
</organism>
<evidence type="ECO:0000256" key="5">
    <source>
        <dbReference type="ARBA" id="ARBA00023026"/>
    </source>
</evidence>
<dbReference type="Proteomes" id="UP000464577">
    <property type="component" value="Chromosome"/>
</dbReference>
<evidence type="ECO:0000313" key="9">
    <source>
        <dbReference type="Proteomes" id="UP000464577"/>
    </source>
</evidence>
<name>A0A6P1VT93_9BACT</name>
<dbReference type="InterPro" id="IPR006530">
    <property type="entry name" value="YD"/>
</dbReference>
<dbReference type="PANTHER" id="PTHR32305">
    <property type="match status" value="1"/>
</dbReference>
<dbReference type="Pfam" id="PF25023">
    <property type="entry name" value="TEN_YD-shell"/>
    <property type="match status" value="1"/>
</dbReference>
<gene>
    <name evidence="8" type="ORF">GJR95_11760</name>
</gene>
<dbReference type="Pfam" id="PF03534">
    <property type="entry name" value="SpvB"/>
    <property type="match status" value="1"/>
</dbReference>
<comment type="subcellular location">
    <subcellularLocation>
        <location evidence="1">Secreted</location>
    </subcellularLocation>
</comment>
<keyword evidence="2" id="KW-0964">Secreted</keyword>
<dbReference type="RefSeq" id="WP_162386048.1">
    <property type="nucleotide sequence ID" value="NZ_CP045997.1"/>
</dbReference>
<sequence>MSKLYTQYWYILHLFLLCIGTTHGQSVVQGQNFGYTPGQFAVSDAGAATYQIPFVLPPGTASLQPKIGISYSSQNGNSYLGLGWNLNGLSTISRSTRTHAQDETADVNQQTKSVATGITYDKNDRFSLDGERLVLAPQSILTNQTFDVNYGNNQTAYYTEQNSFTKVVLTENATATSPDYFTAYTKSGLIFQYGNSTDSRIVSNSPSSQTVAIQWLVNRIEDRNGNYMTFSYTQNSTTGEVYPSRIDYTGSSGIAPYNNIRFVYEDRPDQSNLYGIRYQQKNTYAKRLKSVEVYYQNTRIRAYNLSYTLDQYSLLTQINETDGGVPGQSFNPTTFEWSNETTSLGTAAEITTGGIDANRLFGDFNGDGLTDMATYSVSGATLTVQFYLNNGDRTFTTSITQSGTVGNNYRVQVGELNGDALNDIFVTYTPASAGADSYLYFLSNPPPGQPYTCAYYTKTGTLGDNVRYDFPVDLNRDGITDFVDLAYPSGVPTISGASVTKTLPTTAVTSTYYQSLSTLTGYSTGLNFTNPDQVFEDLNGDGLTDLLLYDKATGNNVIIWTEATRTVADAATRKTQFQARLSRYDRNSSIPPSWLVGTNNTVLFVDANSDGLLDLLVYRPGSNQLCIYPNQGGYPNGSGVAYLFGAVPAAVSPICLNLPSSVPSSFTGVYPSDANADGLLDMTFFNATDGTNYSFINTGNFAFNASTPQLNVWPVDMFKSANQFRIGSFLKGSQADLYYFRAADSKYYIQRLRQYQGYSLKKITNGAGLVVQVKYDNMLNNALYERAGQVTFPNLDVQTPLYVVSQTKTRTSTGDETAKTYHYKGATINTEGRGFRGFSQMWERDTITGNYNIRYYRQDADNFKYTGQTLIRSEQYYPNDVLISKTEIFPTLINYPATYPTSFAAYDQRAVTTDYVNGKTRTVLKSHDDFGNPLYVVVDYGAGLRDSTASTYTNDQASWILGRLTNATLYRYAPSQPTITRQSSFTYDTASGLLTQELADANLTAQEQVTKTYTYDASGNITQSSTHAWTGTGFDTRTMQTEYDAATRRFAVKVTNPLGQTATTAYDVRFGVPILVTDPNSLTSSTEYDGFSRPVKQTGPDGSWKTIAYWKASTVDYQSPAEAVFLTYTKTSAGQEGLEQFDSYNRAVRTQSRGLDGRWVQVDHTYSRVTSPEHREKIRDSFPYYANESPGGYSEKQLDNLGRLITTLETKTGGVRSANMVYGGLVTEQYNYKNQKKTEIEDAKDRLVQSSWQNGLQVYYTYDAADRLLTIKDLKGNTITNEYDARGYKVRMTDPDMGTYRYEYNGFGELTKQTYPNGDVVTMQYDRIGRLISQTEREGTTTYTFDQGNKGIGRLSSVVSYVSSQTLTYDNLGRKATELLGVNGQVYTTTYSYDSQSRIDQLTYPASGLVLRHVYNTYGYLTELRNDANNGLFWKVLAMDAKGDVTQQQFGNGVVTEKQYEAATNYLQRIKSTYNGTTLQEFTYQFNDLAHLMERQDVKRGKRESFEYDDVNRLSLTYLNGTATDTVRYDELGNITYKSGVGTYEYGGVNNGPHRLLNVRTNNANVQCSFTLDIATEFTSFNKVKRIANDTAYAEIYYGPDKQRVMQKLYEKRTGSQTYTLIRTKIYVNGGLVEVESFAATGRTKITSYVGGIGIVVKETQGVSTTTTTKYTLKDHLGSITGFTGDNGVLLEEMSFDAWGQRRNADWTALSTLFKGSHERGFTDHEHYDLFSLIDMNGRVYDPVLGRFLSPDPFIQDMTDLQALNRYSYCNNNPLSYTDPSGYSWASKLWKKAKELVKTAIVYVVREVVTAVVAAIPVIGPYLAVPAGNFAANFTGTLLNGGSLKNAFSAGVKGAINSVKGNVLGALNAGLTNAVGDLAQLALGGNSFGSASFAQQAAHVGIETIGHGVIQGTMGVLNGDKFSHGFAAGAASGFADPFISGISSLRGADNYSARVNITSFIGGTASLLAGGSYENGANSGAFVRMYNAEAPGHGNSPQTFSPQNGQAESSFVGFAVIVGVAFIGIEAAPVALGVLAVRGLSRFVGEAAVEEGAVVADELIVHGNSLNSTRSTWGYKLYSNDGTFLKNGITSNVRAESRYTKSFMSDKYMEKQLFPNRRAAYEWESQQNQIMRGPLNKNMH</sequence>
<keyword evidence="5" id="KW-0843">Virulence</keyword>
<dbReference type="InterPro" id="IPR028994">
    <property type="entry name" value="Integrin_alpha_N"/>
</dbReference>
<dbReference type="InterPro" id="IPR022045">
    <property type="entry name" value="TcdB_toxin_mid/N"/>
</dbReference>
<dbReference type="KEGG" id="senf:GJR95_11760"/>
<dbReference type="InterPro" id="IPR013517">
    <property type="entry name" value="FG-GAP"/>
</dbReference>
<keyword evidence="4" id="KW-0677">Repeat</keyword>
<reference evidence="8 9" key="1">
    <citation type="submission" date="2019-11" db="EMBL/GenBank/DDBJ databases">
        <title>Spirosoma endbachense sp. nov., isolated from a natural salt meadow.</title>
        <authorList>
            <person name="Rojas J."/>
            <person name="Ambika Manirajan B."/>
            <person name="Ratering S."/>
            <person name="Suarez C."/>
            <person name="Geissler-Plaum R."/>
            <person name="Schnell S."/>
        </authorList>
    </citation>
    <scope>NUCLEOTIDE SEQUENCE [LARGE SCALE GENOMIC DNA]</scope>
    <source>
        <strain evidence="8 9">I-24</strain>
    </source>
</reference>
<dbReference type="EMBL" id="CP045997">
    <property type="protein sequence ID" value="QHV95638.1"/>
    <property type="molecule type" value="Genomic_DNA"/>
</dbReference>
<dbReference type="PANTHER" id="PTHR32305:SF15">
    <property type="entry name" value="PROTEIN RHSA-RELATED"/>
    <property type="match status" value="1"/>
</dbReference>
<dbReference type="InterPro" id="IPR031325">
    <property type="entry name" value="RHS_repeat"/>
</dbReference>
<evidence type="ECO:0000256" key="3">
    <source>
        <dbReference type="ARBA" id="ARBA00022729"/>
    </source>
</evidence>
<evidence type="ECO:0000256" key="4">
    <source>
        <dbReference type="ARBA" id="ARBA00022737"/>
    </source>
</evidence>
<dbReference type="Pfam" id="PF12256">
    <property type="entry name" value="TcdB_toxin_midN"/>
    <property type="match status" value="1"/>
</dbReference>
<dbReference type="InterPro" id="IPR022385">
    <property type="entry name" value="Rhs_assc_core"/>
</dbReference>
<dbReference type="NCBIfam" id="TIGR01643">
    <property type="entry name" value="YD_repeat_2x"/>
    <property type="match status" value="2"/>
</dbReference>
<dbReference type="SUPFAM" id="SSF69318">
    <property type="entry name" value="Integrin alpha N-terminal domain"/>
    <property type="match status" value="2"/>
</dbReference>
<proteinExistence type="predicted"/>
<protein>
    <submittedName>
        <fullName evidence="8">Uncharacterized protein</fullName>
    </submittedName>
</protein>
<keyword evidence="3" id="KW-0732">Signal</keyword>
<dbReference type="GO" id="GO:0005737">
    <property type="term" value="C:cytoplasm"/>
    <property type="evidence" value="ECO:0007669"/>
    <property type="project" value="InterPro"/>
</dbReference>
<keyword evidence="9" id="KW-1185">Reference proteome</keyword>
<evidence type="ECO:0000313" key="8">
    <source>
        <dbReference type="EMBL" id="QHV95638.1"/>
    </source>
</evidence>